<dbReference type="InterPro" id="IPR027417">
    <property type="entry name" value="P-loop_NTPase"/>
</dbReference>
<organism evidence="3 4">
    <name type="scientific">Crocosphaera watsonii WH 0003</name>
    <dbReference type="NCBI Taxonomy" id="423471"/>
    <lineage>
        <taxon>Bacteria</taxon>
        <taxon>Bacillati</taxon>
        <taxon>Cyanobacteriota</taxon>
        <taxon>Cyanophyceae</taxon>
        <taxon>Oscillatoriophycideae</taxon>
        <taxon>Chroococcales</taxon>
        <taxon>Aphanothecaceae</taxon>
        <taxon>Crocosphaera</taxon>
    </lineage>
</organism>
<proteinExistence type="predicted"/>
<accession>G5J8J1</accession>
<feature type="domain" description="Nephrocystin 3-like N-terminal" evidence="2">
    <location>
        <begin position="131"/>
        <end position="256"/>
    </location>
</feature>
<dbReference type="Proteomes" id="UP000003477">
    <property type="component" value="Unassembled WGS sequence"/>
</dbReference>
<dbReference type="Pfam" id="PF24883">
    <property type="entry name" value="NPHP3_N"/>
    <property type="match status" value="1"/>
</dbReference>
<keyword evidence="1" id="KW-0677">Repeat</keyword>
<dbReference type="AlphaFoldDB" id="G5J8J1"/>
<dbReference type="EMBL" id="AESD01000561">
    <property type="protein sequence ID" value="EHJ11496.1"/>
    <property type="molecule type" value="Genomic_DNA"/>
</dbReference>
<dbReference type="RefSeq" id="WP_007311759.1">
    <property type="nucleotide sequence ID" value="NZ_AESD01000561.1"/>
</dbReference>
<dbReference type="GeneID" id="88767270"/>
<dbReference type="InterPro" id="IPR056884">
    <property type="entry name" value="NPHP3-like_N"/>
</dbReference>
<reference evidence="3 4" key="1">
    <citation type="journal article" date="2011" name="Front. Microbiol.">
        <title>Two Strains of Crocosphaera watsonii with Highly Conserved Genomes are Distinguished by Strain-Specific Features.</title>
        <authorList>
            <person name="Bench S.R."/>
            <person name="Ilikchyan I.N."/>
            <person name="Tripp H.J."/>
            <person name="Zehr J.P."/>
        </authorList>
    </citation>
    <scope>NUCLEOTIDE SEQUENCE [LARGE SCALE GENOMIC DNA]</scope>
    <source>
        <strain evidence="3 4">WH 0003</strain>
    </source>
</reference>
<dbReference type="SUPFAM" id="SSF52540">
    <property type="entry name" value="P-loop containing nucleoside triphosphate hydrolases"/>
    <property type="match status" value="1"/>
</dbReference>
<dbReference type="Gene3D" id="3.40.50.300">
    <property type="entry name" value="P-loop containing nucleotide triphosphate hydrolases"/>
    <property type="match status" value="1"/>
</dbReference>
<evidence type="ECO:0000313" key="4">
    <source>
        <dbReference type="Proteomes" id="UP000003477"/>
    </source>
</evidence>
<protein>
    <recommendedName>
        <fullName evidence="2">Nephrocystin 3-like N-terminal domain-containing protein</fullName>
    </recommendedName>
</protein>
<evidence type="ECO:0000313" key="3">
    <source>
        <dbReference type="EMBL" id="EHJ11496.1"/>
    </source>
</evidence>
<evidence type="ECO:0000256" key="1">
    <source>
        <dbReference type="ARBA" id="ARBA00022737"/>
    </source>
</evidence>
<gene>
    <name evidence="3" type="ORF">CWATWH0003_3769</name>
</gene>
<evidence type="ECO:0000259" key="2">
    <source>
        <dbReference type="Pfam" id="PF24883"/>
    </source>
</evidence>
<dbReference type="PATRIC" id="fig|423471.3.peg.3535"/>
<name>G5J8J1_CROWT</name>
<sequence>MSWQDFLKQKATKQGLSIELQNTLLTALPDENKNPQNQNNIANNLNIGVDTVKARLKEIYTNFASIYPELSNSKGAGKLKTLHNCLRQSYFQLNKTSDFVEQDISYPKAFRSLIESRIKRFVGREFVFDAFSKFVEENDQGYFTVIGKPGMGKSAIACKYVSDNQVPCYFNISSNANNTPPQFLSSLREQLIRRYALSNAEDIDLMTLLEEVRDRLNDEQPLIILVDALDEVRQEQGPENILYLPKNLPNNVYFFLTRRPYSNDTEKRLFTEIDTPQFELDLRKETKHNQEDIRKCLDYFLKDDLVYKDKLQVWLAENDYQGDNFINIVQSKVIDNFMYLVCLMDALMKDEYKNFDLNKLPPKLEDYYILHWQRMGMTDVDNRFKVLVIYTIKEIQTPIPKEAIAEILGTDMDAVGTVLNSWYQYFKIEKIEEEVCYDFYHLSFRSYIESRQELEQDKPMFKEVNERIFQYLNMNNG</sequence>
<comment type="caution">
    <text evidence="3">The sequence shown here is derived from an EMBL/GenBank/DDBJ whole genome shotgun (WGS) entry which is preliminary data.</text>
</comment>